<organism evidence="1 2">
    <name type="scientific">Paraburkholderia hospita</name>
    <dbReference type="NCBI Taxonomy" id="169430"/>
    <lineage>
        <taxon>Bacteria</taxon>
        <taxon>Pseudomonadati</taxon>
        <taxon>Pseudomonadota</taxon>
        <taxon>Betaproteobacteria</taxon>
        <taxon>Burkholderiales</taxon>
        <taxon>Burkholderiaceae</taxon>
        <taxon>Paraburkholderia</taxon>
    </lineage>
</organism>
<proteinExistence type="predicted"/>
<evidence type="ECO:0000313" key="1">
    <source>
        <dbReference type="EMBL" id="AUT76468.1"/>
    </source>
</evidence>
<reference evidence="1 2" key="1">
    <citation type="submission" date="2018-01" db="EMBL/GenBank/DDBJ databases">
        <title>Species boundaries and ecological features among Paraburkholderia terrae DSMZ17804T, P. hospita DSMZ17164T and P. caribensis DSMZ13236T.</title>
        <authorList>
            <person name="Pratama A.A."/>
        </authorList>
    </citation>
    <scope>NUCLEOTIDE SEQUENCE [LARGE SCALE GENOMIC DNA]</scope>
    <source>
        <strain evidence="1 2">DSM 17164</strain>
    </source>
</reference>
<dbReference type="Proteomes" id="UP000236649">
    <property type="component" value="Chromosome 5"/>
</dbReference>
<sequence>MRFFLSAARGRWNRSSIRCSGRTRARGAGTPCEFKAFPAGPRRTCTARCAADCELRIVSSTGAMRLYDQDPEFDTRAD</sequence>
<dbReference type="KEGG" id="phs:C2L64_50615"/>
<accession>A0AAN1JLU3</accession>
<dbReference type="AlphaFoldDB" id="A0AAN1JLU3"/>
<gene>
    <name evidence="1" type="ORF">C2L64_50615</name>
</gene>
<dbReference type="EMBL" id="CP026109">
    <property type="protein sequence ID" value="AUT76468.1"/>
    <property type="molecule type" value="Genomic_DNA"/>
</dbReference>
<evidence type="ECO:0000313" key="2">
    <source>
        <dbReference type="Proteomes" id="UP000236649"/>
    </source>
</evidence>
<name>A0AAN1JLU3_9BURK</name>
<protein>
    <submittedName>
        <fullName evidence="1">Uncharacterized protein</fullName>
    </submittedName>
</protein>